<evidence type="ECO:0000256" key="5">
    <source>
        <dbReference type="ARBA" id="ARBA00025050"/>
    </source>
</evidence>
<evidence type="ECO:0000256" key="4">
    <source>
        <dbReference type="ARBA" id="ARBA00022917"/>
    </source>
</evidence>
<dbReference type="SUPFAM" id="SSF55194">
    <property type="entry name" value="Ribosome recycling factor, RRF"/>
    <property type="match status" value="1"/>
</dbReference>
<gene>
    <name evidence="7" type="primary">frr</name>
    <name evidence="7" type="ordered locus">CJA_1115</name>
</gene>
<evidence type="ECO:0000256" key="1">
    <source>
        <dbReference type="ARBA" id="ARBA00004496"/>
    </source>
</evidence>
<dbReference type="EMBL" id="CP000934">
    <property type="protein sequence ID" value="ACE84528.1"/>
    <property type="molecule type" value="Genomic_DNA"/>
</dbReference>
<evidence type="ECO:0000256" key="2">
    <source>
        <dbReference type="ARBA" id="ARBA00005912"/>
    </source>
</evidence>
<evidence type="ECO:0000256" key="3">
    <source>
        <dbReference type="ARBA" id="ARBA00022490"/>
    </source>
</evidence>
<dbReference type="InterPro" id="IPR023584">
    <property type="entry name" value="Ribosome_recyc_fac_dom"/>
</dbReference>
<dbReference type="Pfam" id="PF01765">
    <property type="entry name" value="RRF"/>
    <property type="match status" value="1"/>
</dbReference>
<keyword evidence="8" id="KW-1185">Reference proteome</keyword>
<dbReference type="NCBIfam" id="TIGR00496">
    <property type="entry name" value="frr"/>
    <property type="match status" value="1"/>
</dbReference>
<dbReference type="AlphaFoldDB" id="B3PBQ1"/>
<evidence type="ECO:0000313" key="8">
    <source>
        <dbReference type="Proteomes" id="UP000001036"/>
    </source>
</evidence>
<accession>B3PBQ1</accession>
<feature type="domain" description="Ribosome recycling factor" evidence="6">
    <location>
        <begin position="1"/>
        <end position="148"/>
    </location>
</feature>
<proteinExistence type="inferred from homology"/>
<name>B3PBQ1_CELJU</name>
<dbReference type="Gene3D" id="1.10.132.20">
    <property type="entry name" value="Ribosome-recycling factor"/>
    <property type="match status" value="1"/>
</dbReference>
<dbReference type="KEGG" id="cja:CJA_1115"/>
<reference evidence="7 8" key="1">
    <citation type="journal article" date="2008" name="J. Bacteriol.">
        <title>Insights into plant cell wall degradation from the genome sequence of the soil bacterium Cellvibrio japonicus.</title>
        <authorList>
            <person name="Deboy R.T."/>
            <person name="Mongodin E.F."/>
            <person name="Fouts D.E."/>
            <person name="Tailford L.E."/>
            <person name="Khouri H."/>
            <person name="Emerson J.B."/>
            <person name="Mohamoud Y."/>
            <person name="Watkins K."/>
            <person name="Henrissat B."/>
            <person name="Gilbert H.J."/>
            <person name="Nelson K.E."/>
        </authorList>
    </citation>
    <scope>NUCLEOTIDE SEQUENCE [LARGE SCALE GENOMIC DNA]</scope>
    <source>
        <strain evidence="7 8">Ueda107</strain>
    </source>
</reference>
<evidence type="ECO:0000313" key="7">
    <source>
        <dbReference type="EMBL" id="ACE84528.1"/>
    </source>
</evidence>
<dbReference type="FunFam" id="1.10.132.20:FF:000001">
    <property type="entry name" value="Ribosome-recycling factor"/>
    <property type="match status" value="1"/>
</dbReference>
<dbReference type="CDD" id="cd00520">
    <property type="entry name" value="RRF"/>
    <property type="match status" value="1"/>
</dbReference>
<dbReference type="InterPro" id="IPR036191">
    <property type="entry name" value="RRF_sf"/>
</dbReference>
<protein>
    <submittedName>
        <fullName evidence="7">Ribosome recycling factor</fullName>
    </submittedName>
</protein>
<keyword evidence="3" id="KW-0963">Cytoplasm</keyword>
<keyword evidence="4" id="KW-0648">Protein biosynthesis</keyword>
<dbReference type="STRING" id="498211.CJA_1115"/>
<evidence type="ECO:0000259" key="6">
    <source>
        <dbReference type="Pfam" id="PF01765"/>
    </source>
</evidence>
<comment type="subcellular location">
    <subcellularLocation>
        <location evidence="1">Cytoplasm</location>
    </subcellularLocation>
</comment>
<dbReference type="Gene3D" id="3.30.1360.40">
    <property type="match status" value="1"/>
</dbReference>
<dbReference type="HOGENOM" id="CLU_073981_2_0_6"/>
<dbReference type="eggNOG" id="COG0233">
    <property type="taxonomic scope" value="Bacteria"/>
</dbReference>
<dbReference type="InterPro" id="IPR002661">
    <property type="entry name" value="Ribosome_recyc_fac"/>
</dbReference>
<dbReference type="GO" id="GO:0005829">
    <property type="term" value="C:cytosol"/>
    <property type="evidence" value="ECO:0007669"/>
    <property type="project" value="GOC"/>
</dbReference>
<sequence>MLDGVRVNYYGTETPLSQVANINVEDARTLSVSPWERNLVPDIEKAIMKSDLGLNPSTNNGLIRIPLPMLTEETRKNFIKQARAEAENARVAVRNVRRDVLADVKALLKDKAISEDDERRAQDDIQKITDKFIAEVDKALSAKETDLMAI</sequence>
<organism evidence="7 8">
    <name type="scientific">Cellvibrio japonicus (strain Ueda107)</name>
    <name type="common">Pseudomonas fluorescens subsp. cellulosa</name>
    <dbReference type="NCBI Taxonomy" id="498211"/>
    <lineage>
        <taxon>Bacteria</taxon>
        <taxon>Pseudomonadati</taxon>
        <taxon>Pseudomonadota</taxon>
        <taxon>Gammaproteobacteria</taxon>
        <taxon>Cellvibrionales</taxon>
        <taxon>Cellvibrionaceae</taxon>
        <taxon>Cellvibrio</taxon>
    </lineage>
</organism>
<dbReference type="PANTHER" id="PTHR20982:SF3">
    <property type="entry name" value="MITOCHONDRIAL RIBOSOME RECYCLING FACTOR PSEUDO 1"/>
    <property type="match status" value="1"/>
</dbReference>
<dbReference type="PANTHER" id="PTHR20982">
    <property type="entry name" value="RIBOSOME RECYCLING FACTOR"/>
    <property type="match status" value="1"/>
</dbReference>
<dbReference type="FunFam" id="3.30.1360.40:FF:000001">
    <property type="entry name" value="Ribosome-recycling factor"/>
    <property type="match status" value="1"/>
</dbReference>
<dbReference type="GO" id="GO:0002184">
    <property type="term" value="P:cytoplasmic translational termination"/>
    <property type="evidence" value="ECO:0007669"/>
    <property type="project" value="TreeGrafter"/>
</dbReference>
<comment type="similarity">
    <text evidence="2">Belongs to the RRF family.</text>
</comment>
<dbReference type="Proteomes" id="UP000001036">
    <property type="component" value="Chromosome"/>
</dbReference>
<comment type="function">
    <text evidence="5">Responsible for the release of ribosomes from messenger RNA at the termination of protein biosynthesis. May increase the efficiency of translation by recycling ribosomes from one round of translation to another.</text>
</comment>
<dbReference type="GO" id="GO:0043023">
    <property type="term" value="F:ribosomal large subunit binding"/>
    <property type="evidence" value="ECO:0007669"/>
    <property type="project" value="TreeGrafter"/>
</dbReference>